<keyword evidence="8" id="KW-0186">Copper</keyword>
<dbReference type="EMBL" id="MNUE01000045">
    <property type="protein sequence ID" value="OJD31734.1"/>
    <property type="molecule type" value="Genomic_DNA"/>
</dbReference>
<evidence type="ECO:0000256" key="11">
    <source>
        <dbReference type="ARBA" id="ARBA00023277"/>
    </source>
</evidence>
<dbReference type="CDD" id="cd21175">
    <property type="entry name" value="LPMO_AA9"/>
    <property type="match status" value="1"/>
</dbReference>
<evidence type="ECO:0000256" key="10">
    <source>
        <dbReference type="ARBA" id="ARBA00023157"/>
    </source>
</evidence>
<dbReference type="GeneID" id="31016456"/>
<dbReference type="Pfam" id="PF00734">
    <property type="entry name" value="CBM_1"/>
    <property type="match status" value="1"/>
</dbReference>
<dbReference type="InterPro" id="IPR035971">
    <property type="entry name" value="CBD_sf"/>
</dbReference>
<dbReference type="SMART" id="SM00236">
    <property type="entry name" value="fCBD"/>
    <property type="match status" value="1"/>
</dbReference>
<comment type="cofactor">
    <cofactor evidence="1">
        <name>Cu(2+)</name>
        <dbReference type="ChEBI" id="CHEBI:29036"/>
    </cofactor>
</comment>
<dbReference type="GO" id="GO:0004497">
    <property type="term" value="F:monooxygenase activity"/>
    <property type="evidence" value="ECO:0007669"/>
    <property type="project" value="UniProtKB-KW"/>
</dbReference>
<feature type="chain" id="PRO_5012792096" description="AA9 family lytic polysaccharide monooxygenase" evidence="16">
    <location>
        <begin position="21"/>
        <end position="378"/>
    </location>
</feature>
<keyword evidence="11 15" id="KW-0119">Carbohydrate metabolism</keyword>
<feature type="signal peptide" evidence="16">
    <location>
        <begin position="1"/>
        <end position="20"/>
    </location>
</feature>
<evidence type="ECO:0000256" key="1">
    <source>
        <dbReference type="ARBA" id="ARBA00001973"/>
    </source>
</evidence>
<evidence type="ECO:0000259" key="17">
    <source>
        <dbReference type="PROSITE" id="PS51164"/>
    </source>
</evidence>
<name>A0A1J9QS05_9PEZI</name>
<evidence type="ECO:0000313" key="19">
    <source>
        <dbReference type="Proteomes" id="UP000183809"/>
    </source>
</evidence>
<evidence type="ECO:0000256" key="16">
    <source>
        <dbReference type="SAM" id="SignalP"/>
    </source>
</evidence>
<keyword evidence="9" id="KW-0503">Monooxygenase</keyword>
<dbReference type="GO" id="GO:0008810">
    <property type="term" value="F:cellulase activity"/>
    <property type="evidence" value="ECO:0007669"/>
    <property type="project" value="UniProtKB-UniRule"/>
</dbReference>
<dbReference type="RefSeq" id="XP_020127994.1">
    <property type="nucleotide sequence ID" value="XM_020276195.1"/>
</dbReference>
<comment type="catalytic activity">
    <reaction evidence="14 15">
        <text>[(1-&gt;4)-beta-D-glucosyl]n+m + reduced acceptor + O2 = 4-dehydro-beta-D-glucosyl-[(1-&gt;4)-beta-D-glucosyl]n-1 + [(1-&gt;4)-beta-D-glucosyl]m + acceptor + H2O.</text>
        <dbReference type="EC" id="1.14.99.56"/>
    </reaction>
</comment>
<keyword evidence="4" id="KW-0479">Metal-binding</keyword>
<dbReference type="Proteomes" id="UP000183809">
    <property type="component" value="Unassembled WGS sequence"/>
</dbReference>
<comment type="caution">
    <text evidence="18">The sequence shown here is derived from an EMBL/GenBank/DDBJ whole genome shotgun (WGS) entry which is preliminary data.</text>
</comment>
<keyword evidence="3 15" id="KW-0964">Secreted</keyword>
<evidence type="ECO:0000256" key="14">
    <source>
        <dbReference type="ARBA" id="ARBA00045077"/>
    </source>
</evidence>
<proteinExistence type="inferred from homology"/>
<dbReference type="GO" id="GO:0046872">
    <property type="term" value="F:metal ion binding"/>
    <property type="evidence" value="ECO:0007669"/>
    <property type="project" value="UniProtKB-KW"/>
</dbReference>
<keyword evidence="5 16" id="KW-0732">Signal</keyword>
<evidence type="ECO:0000256" key="15">
    <source>
        <dbReference type="RuleBase" id="RU368122"/>
    </source>
</evidence>
<evidence type="ECO:0000256" key="13">
    <source>
        <dbReference type="ARBA" id="ARBA00044502"/>
    </source>
</evidence>
<dbReference type="Gene3D" id="2.70.50.70">
    <property type="match status" value="1"/>
</dbReference>
<dbReference type="InterPro" id="IPR049892">
    <property type="entry name" value="AA9"/>
</dbReference>
<dbReference type="PANTHER" id="PTHR33353">
    <property type="entry name" value="PUTATIVE (AFU_ORTHOLOGUE AFUA_1G12560)-RELATED"/>
    <property type="match status" value="1"/>
</dbReference>
<organism evidence="18 19">
    <name type="scientific">Diplodia corticola</name>
    <dbReference type="NCBI Taxonomy" id="236234"/>
    <lineage>
        <taxon>Eukaryota</taxon>
        <taxon>Fungi</taxon>
        <taxon>Dikarya</taxon>
        <taxon>Ascomycota</taxon>
        <taxon>Pezizomycotina</taxon>
        <taxon>Dothideomycetes</taxon>
        <taxon>Dothideomycetes incertae sedis</taxon>
        <taxon>Botryosphaeriales</taxon>
        <taxon>Botryosphaeriaceae</taxon>
        <taxon>Diplodia</taxon>
    </lineage>
</organism>
<protein>
    <recommendedName>
        <fullName evidence="15">AA9 family lytic polysaccharide monooxygenase</fullName>
        <ecNumber evidence="15">1.14.99.56</ecNumber>
    </recommendedName>
    <alternativeName>
        <fullName evidence="15">Endo-beta-1,4-glucanase</fullName>
    </alternativeName>
    <alternativeName>
        <fullName evidence="15">Glycosyl hydrolase 61 family protein</fullName>
    </alternativeName>
</protein>
<dbReference type="GO" id="GO:0005576">
    <property type="term" value="C:extracellular region"/>
    <property type="evidence" value="ECO:0007669"/>
    <property type="project" value="UniProtKB-SubCell"/>
</dbReference>
<dbReference type="PANTHER" id="PTHR33353:SF17">
    <property type="entry name" value="ENDO-BETA-1,4-GLUCANASE D"/>
    <property type="match status" value="1"/>
</dbReference>
<comment type="subcellular location">
    <subcellularLocation>
        <location evidence="2 15">Secreted</location>
    </subcellularLocation>
</comment>
<comment type="domain">
    <text evidence="15">Has a modular structure: an endo-beta-1,4-glucanase catalytic module at the N-terminus, a linker rich in serines and threonines, and a C-terminal carbohydrate-binding module (CBM).</text>
</comment>
<keyword evidence="12 15" id="KW-0624">Polysaccharide degradation</keyword>
<evidence type="ECO:0000256" key="4">
    <source>
        <dbReference type="ARBA" id="ARBA00022723"/>
    </source>
</evidence>
<comment type="function">
    <text evidence="15">Lytic polysaccharide monooxygenase (LMPO) that depolymerizes crystalline and amorphous polysaccharides via the oxidation of scissile alpha- or beta-(1-4)-glycosidic bonds, yielding C1 and/or C4 oxidation products. Catalysis by LPMOs requires the reduction of the active-site copper from Cu(II) to Cu(I) by a reducing agent and H(2)O(2) or O(2) as a cosubstrate.</text>
</comment>
<dbReference type="PROSITE" id="PS00562">
    <property type="entry name" value="CBM1_1"/>
    <property type="match status" value="1"/>
</dbReference>
<sequence length="378" mass="38141">MKTQMYGMLALAAAAKLANAHTTVFAAWINDEDQGTGNTAAGYIRSPPSNSPIKDVTSTDMTCNANNVATAKTLEVKSGDKFTFEWHHDSRTDSDDIIASSHKGPVLVYMAPTTKGASGSGWVKIAEDGYSGGTWAVDTLITNKGKHSITIPDVPAGEYLLRPEIIALHEGSTNGGAQFYMECVQVKVTSDGASTLPEGVSIPGTYTAEDAGILFDIYNSFDSYPIPGPSVWDGASGSGSTAATSSAAVKAEASSTPVASSTSVEAAAAAVSTPATTAASSPSTTPAAADNGAVTETAYTTEDVVATTFATVTAGGQAASTPATSAAAEATPATGSSSGSVQAYGQCGGSGYSGSSSCASGYTCKEWNAYYSQCVSSS</sequence>
<keyword evidence="7" id="KW-0560">Oxidoreductase</keyword>
<dbReference type="GO" id="GO:0030248">
    <property type="term" value="F:cellulose binding"/>
    <property type="evidence" value="ECO:0007669"/>
    <property type="project" value="UniProtKB-UniRule"/>
</dbReference>
<evidence type="ECO:0000256" key="6">
    <source>
        <dbReference type="ARBA" id="ARBA00023001"/>
    </source>
</evidence>
<evidence type="ECO:0000256" key="12">
    <source>
        <dbReference type="ARBA" id="ARBA00023326"/>
    </source>
</evidence>
<accession>A0A1J9QS05</accession>
<evidence type="ECO:0000256" key="7">
    <source>
        <dbReference type="ARBA" id="ARBA00023002"/>
    </source>
</evidence>
<dbReference type="OrthoDB" id="5558646at2759"/>
<keyword evidence="6 15" id="KW-0136">Cellulose degradation</keyword>
<dbReference type="SUPFAM" id="SSF57180">
    <property type="entry name" value="Cellulose-binding domain"/>
    <property type="match status" value="1"/>
</dbReference>
<evidence type="ECO:0000256" key="2">
    <source>
        <dbReference type="ARBA" id="ARBA00004613"/>
    </source>
</evidence>
<evidence type="ECO:0000256" key="3">
    <source>
        <dbReference type="ARBA" id="ARBA00022525"/>
    </source>
</evidence>
<gene>
    <name evidence="18" type="ORF">BKCO1_4500036</name>
</gene>
<dbReference type="InterPro" id="IPR000254">
    <property type="entry name" value="CBD"/>
</dbReference>
<evidence type="ECO:0000313" key="18">
    <source>
        <dbReference type="EMBL" id="OJD31734.1"/>
    </source>
</evidence>
<dbReference type="GO" id="GO:0030245">
    <property type="term" value="P:cellulose catabolic process"/>
    <property type="evidence" value="ECO:0007669"/>
    <property type="project" value="UniProtKB-UniRule"/>
</dbReference>
<dbReference type="AlphaFoldDB" id="A0A1J9QS05"/>
<evidence type="ECO:0000256" key="9">
    <source>
        <dbReference type="ARBA" id="ARBA00023033"/>
    </source>
</evidence>
<dbReference type="STRING" id="236234.A0A1J9QS05"/>
<reference evidence="18 19" key="1">
    <citation type="submission" date="2016-10" db="EMBL/GenBank/DDBJ databases">
        <title>Proteomics and genomics reveal pathogen-plant mechanisms compatible with a hemibiotrophic lifestyle of Diplodia corticola.</title>
        <authorList>
            <person name="Fernandes I."/>
            <person name="De Jonge R."/>
            <person name="Van De Peer Y."/>
            <person name="Devreese B."/>
            <person name="Alves A."/>
            <person name="Esteves A.C."/>
        </authorList>
    </citation>
    <scope>NUCLEOTIDE SEQUENCE [LARGE SCALE GENOMIC DNA]</scope>
    <source>
        <strain evidence="18 19">CBS 112549</strain>
    </source>
</reference>
<keyword evidence="10 15" id="KW-1015">Disulfide bond</keyword>
<evidence type="ECO:0000256" key="8">
    <source>
        <dbReference type="ARBA" id="ARBA00023008"/>
    </source>
</evidence>
<comment type="similarity">
    <text evidence="13">Belongs to the polysaccharide monooxygenase AA9 family.</text>
</comment>
<keyword evidence="19" id="KW-1185">Reference proteome</keyword>
<dbReference type="PROSITE" id="PS51164">
    <property type="entry name" value="CBM1_2"/>
    <property type="match status" value="1"/>
</dbReference>
<feature type="domain" description="CBM1" evidence="17">
    <location>
        <begin position="339"/>
        <end position="375"/>
    </location>
</feature>
<dbReference type="InterPro" id="IPR005103">
    <property type="entry name" value="AA9_LPMO"/>
</dbReference>
<dbReference type="EC" id="1.14.99.56" evidence="15"/>
<evidence type="ECO:0000256" key="5">
    <source>
        <dbReference type="ARBA" id="ARBA00022729"/>
    </source>
</evidence>
<dbReference type="Pfam" id="PF03443">
    <property type="entry name" value="AA9"/>
    <property type="match status" value="1"/>
</dbReference>